<dbReference type="Proteomes" id="UP000317421">
    <property type="component" value="Unassembled WGS sequence"/>
</dbReference>
<reference evidence="2 3" key="1">
    <citation type="submission" date="2019-02" db="EMBL/GenBank/DDBJ databases">
        <title>Deep-cultivation of Planctomycetes and their phenomic and genomic characterization uncovers novel biology.</title>
        <authorList>
            <person name="Wiegand S."/>
            <person name="Jogler M."/>
            <person name="Boedeker C."/>
            <person name="Pinto D."/>
            <person name="Vollmers J."/>
            <person name="Rivas-Marin E."/>
            <person name="Kohn T."/>
            <person name="Peeters S.H."/>
            <person name="Heuer A."/>
            <person name="Rast P."/>
            <person name="Oberbeckmann S."/>
            <person name="Bunk B."/>
            <person name="Jeske O."/>
            <person name="Meyerdierks A."/>
            <person name="Storesund J.E."/>
            <person name="Kallscheuer N."/>
            <person name="Luecker S."/>
            <person name="Lage O.M."/>
            <person name="Pohl T."/>
            <person name="Merkel B.J."/>
            <person name="Hornburger P."/>
            <person name="Mueller R.-W."/>
            <person name="Bruemmer F."/>
            <person name="Labrenz M."/>
            <person name="Spormann A.M."/>
            <person name="Op Den Camp H."/>
            <person name="Overmann J."/>
            <person name="Amann R."/>
            <person name="Jetten M.S.M."/>
            <person name="Mascher T."/>
            <person name="Medema M.H."/>
            <person name="Devos D.P."/>
            <person name="Kaster A.-K."/>
            <person name="Ovreas L."/>
            <person name="Rohde M."/>
            <person name="Galperin M.Y."/>
            <person name="Jogler C."/>
        </authorList>
    </citation>
    <scope>NUCLEOTIDE SEQUENCE [LARGE SCALE GENOMIC DNA]</scope>
    <source>
        <strain evidence="2 3">Pla108</strain>
    </source>
</reference>
<proteinExistence type="predicted"/>
<accession>A0A5C6ABM4</accession>
<dbReference type="AlphaFoldDB" id="A0A5C6ABM4"/>
<dbReference type="OrthoDB" id="275984at2"/>
<dbReference type="RefSeq" id="WP_146445306.1">
    <property type="nucleotide sequence ID" value="NZ_SJPR01000003.1"/>
</dbReference>
<evidence type="ECO:0000313" key="2">
    <source>
        <dbReference type="EMBL" id="TWT96800.1"/>
    </source>
</evidence>
<keyword evidence="1" id="KW-0812">Transmembrane</keyword>
<sequence>MPELEQKLAQPVRTMQIVILAMIVVPLIFAAVVLVIGSQAPEQPAPIRGEVVQQQGREAVGRIALMFGLVALFAQQWMGRFVTKQAVQNLARQAMKEPERLGEAFVTGTVVSCAINEMAAFLNLIAYMSSQSWTNLAMGLLLIASNALKMPTVKKVAAWIRVTVERLRVEQGVSAE</sequence>
<dbReference type="EMBL" id="SJPR01000003">
    <property type="protein sequence ID" value="TWT96800.1"/>
    <property type="molecule type" value="Genomic_DNA"/>
</dbReference>
<keyword evidence="3" id="KW-1185">Reference proteome</keyword>
<keyword evidence="1" id="KW-0472">Membrane</keyword>
<feature type="transmembrane region" description="Helical" evidence="1">
    <location>
        <begin position="104"/>
        <end position="126"/>
    </location>
</feature>
<protein>
    <submittedName>
        <fullName evidence="2">Uncharacterized protein</fullName>
    </submittedName>
</protein>
<comment type="caution">
    <text evidence="2">The sequence shown here is derived from an EMBL/GenBank/DDBJ whole genome shotgun (WGS) entry which is preliminary data.</text>
</comment>
<evidence type="ECO:0000313" key="3">
    <source>
        <dbReference type="Proteomes" id="UP000317421"/>
    </source>
</evidence>
<organism evidence="2 3">
    <name type="scientific">Botrimarina colliarenosi</name>
    <dbReference type="NCBI Taxonomy" id="2528001"/>
    <lineage>
        <taxon>Bacteria</taxon>
        <taxon>Pseudomonadati</taxon>
        <taxon>Planctomycetota</taxon>
        <taxon>Planctomycetia</taxon>
        <taxon>Pirellulales</taxon>
        <taxon>Lacipirellulaceae</taxon>
        <taxon>Botrimarina</taxon>
    </lineage>
</organism>
<gene>
    <name evidence="2" type="ORF">Pla108_25740</name>
</gene>
<evidence type="ECO:0000256" key="1">
    <source>
        <dbReference type="SAM" id="Phobius"/>
    </source>
</evidence>
<feature type="transmembrane region" description="Helical" evidence="1">
    <location>
        <begin position="60"/>
        <end position="83"/>
    </location>
</feature>
<keyword evidence="1" id="KW-1133">Transmembrane helix</keyword>
<name>A0A5C6ABM4_9BACT</name>
<feature type="transmembrane region" description="Helical" evidence="1">
    <location>
        <begin position="17"/>
        <end position="40"/>
    </location>
</feature>